<keyword evidence="2" id="KW-0812">Transmembrane</keyword>
<keyword evidence="4" id="KW-1185">Reference proteome</keyword>
<feature type="region of interest" description="Disordered" evidence="1">
    <location>
        <begin position="62"/>
        <end position="85"/>
    </location>
</feature>
<dbReference type="Gene3D" id="3.40.50.11350">
    <property type="match status" value="1"/>
</dbReference>
<comment type="caution">
    <text evidence="3">The sequence shown here is derived from an EMBL/GenBank/DDBJ whole genome shotgun (WGS) entry which is preliminary data.</text>
</comment>
<feature type="compositionally biased region" description="Polar residues" evidence="1">
    <location>
        <begin position="8"/>
        <end position="26"/>
    </location>
</feature>
<dbReference type="Proteomes" id="UP000298327">
    <property type="component" value="Unassembled WGS sequence"/>
</dbReference>
<proteinExistence type="predicted"/>
<feature type="transmembrane region" description="Helical" evidence="2">
    <location>
        <begin position="100"/>
        <end position="127"/>
    </location>
</feature>
<feature type="compositionally biased region" description="Low complexity" evidence="1">
    <location>
        <begin position="160"/>
        <end position="169"/>
    </location>
</feature>
<accession>A0A4Y9Z275</accession>
<feature type="region of interest" description="Disordered" evidence="1">
    <location>
        <begin position="1"/>
        <end position="35"/>
    </location>
</feature>
<feature type="compositionally biased region" description="Polar residues" evidence="1">
    <location>
        <begin position="145"/>
        <end position="154"/>
    </location>
</feature>
<dbReference type="GO" id="GO:0046921">
    <property type="term" value="F:alpha-(1-&gt;6)-fucosyltransferase activity"/>
    <property type="evidence" value="ECO:0007669"/>
    <property type="project" value="TreeGrafter"/>
</dbReference>
<dbReference type="STRING" id="205917.A0A4Y9Z275"/>
<dbReference type="AlphaFoldDB" id="A0A4Y9Z275"/>
<gene>
    <name evidence="3" type="ORF">EVG20_g3728</name>
</gene>
<dbReference type="PANTHER" id="PTHR13132">
    <property type="entry name" value="ALPHA- 1,6 -FUCOSYLTRANSFERASE"/>
    <property type="match status" value="1"/>
</dbReference>
<feature type="compositionally biased region" description="Low complexity" evidence="1">
    <location>
        <begin position="62"/>
        <end position="78"/>
    </location>
</feature>
<dbReference type="GO" id="GO:0006487">
    <property type="term" value="P:protein N-linked glycosylation"/>
    <property type="evidence" value="ECO:0007669"/>
    <property type="project" value="TreeGrafter"/>
</dbReference>
<evidence type="ECO:0000313" key="4">
    <source>
        <dbReference type="Proteomes" id="UP000298327"/>
    </source>
</evidence>
<evidence type="ECO:0000256" key="2">
    <source>
        <dbReference type="SAM" id="Phobius"/>
    </source>
</evidence>
<protein>
    <submittedName>
        <fullName evidence="3">Uncharacterized protein</fullName>
    </submittedName>
</protein>
<evidence type="ECO:0000256" key="1">
    <source>
        <dbReference type="SAM" id="MobiDB-lite"/>
    </source>
</evidence>
<evidence type="ECO:0000313" key="3">
    <source>
        <dbReference type="EMBL" id="TFY67983.1"/>
    </source>
</evidence>
<keyword evidence="2" id="KW-1133">Transmembrane helix</keyword>
<reference evidence="3 4" key="1">
    <citation type="submission" date="2019-02" db="EMBL/GenBank/DDBJ databases">
        <title>Genome sequencing of the rare red list fungi Dentipellis fragilis.</title>
        <authorList>
            <person name="Buettner E."/>
            <person name="Kellner H."/>
        </authorList>
    </citation>
    <scope>NUCLEOTIDE SEQUENCE [LARGE SCALE GENOMIC DNA]</scope>
    <source>
        <strain evidence="3 4">DSM 105465</strain>
    </source>
</reference>
<sequence length="637" mass="71067">MPPRLLGNLSSARSYPADTQNLTPRTPHSRAGRAEEALTELELDEFGDEEYRSYTVAQQQSEPLLASSASASFPPSGLRARGDDEDIKDPVRKRAIERSLIWIMQNIGLVLGSMLAVVLFLLVIVSYKRPEALLKVIGDSTVEASGSAAPSQSAKQDEVIPSTSSPISISHPAMHNDSIISYENYTHFPLLPTEYRTECWKIPMHHDYFWSGHKDVIHHDIENPSKLPEGERTQICSRTITYMLDGHVGLLADLALMAQVAAMAREVGCLTDSMYFTVYSLLHTCTITTHQRNATFLVDDTYWDRGNWTDFFQDVRARQPGPEPGCRAPPPEELVACPRSARHWLLNSRTAKFHLGHAFSENYENPYARQLNRLKPIYERSRISITKTIRPNAAVAALIRSARTEFASHLPSPLPSIPASINSSDGSPPLPDPGQYIGVHIRRGDRTGLSWKYVDKHLPTKVYADALNASWARLFKVNGTSSNTTETPSPRVYLASDDPTALKELVPLLPENTTAFTLANSSDPALREIASPEAYVQAEFNRLDLEERQRRTRGMIVDFALLSGLWAWNNDPVPAGMICGMASSVCRLSAVGLGWDRAFGFGFKKHDEGDIDEEHKRWIEIDEAGVVDPVWQAFEMF</sequence>
<feature type="region of interest" description="Disordered" evidence="1">
    <location>
        <begin position="145"/>
        <end position="169"/>
    </location>
</feature>
<dbReference type="OrthoDB" id="2392789at2759"/>
<name>A0A4Y9Z275_9AGAM</name>
<dbReference type="EMBL" id="SEOQ01000175">
    <property type="protein sequence ID" value="TFY67983.1"/>
    <property type="molecule type" value="Genomic_DNA"/>
</dbReference>
<dbReference type="PANTHER" id="PTHR13132:SF29">
    <property type="entry name" value="ALPHA-(1,6)-FUCOSYLTRANSFERASE"/>
    <property type="match status" value="1"/>
</dbReference>
<keyword evidence="2" id="KW-0472">Membrane</keyword>
<organism evidence="3 4">
    <name type="scientific">Dentipellis fragilis</name>
    <dbReference type="NCBI Taxonomy" id="205917"/>
    <lineage>
        <taxon>Eukaryota</taxon>
        <taxon>Fungi</taxon>
        <taxon>Dikarya</taxon>
        <taxon>Basidiomycota</taxon>
        <taxon>Agaricomycotina</taxon>
        <taxon>Agaricomycetes</taxon>
        <taxon>Russulales</taxon>
        <taxon>Hericiaceae</taxon>
        <taxon>Dentipellis</taxon>
    </lineage>
</organism>